<dbReference type="EMBL" id="LR031570">
    <property type="protein sequence ID" value="VDC73171.1"/>
    <property type="molecule type" value="Genomic_DNA"/>
</dbReference>
<feature type="domain" description="Agenet" evidence="4">
    <location>
        <begin position="146"/>
        <end position="217"/>
    </location>
</feature>
<dbReference type="AlphaFoldDB" id="A0A3P5ZK21"/>
<evidence type="ECO:0000313" key="5">
    <source>
        <dbReference type="EMBL" id="VDC73171.1"/>
    </source>
</evidence>
<feature type="region of interest" description="Disordered" evidence="3">
    <location>
        <begin position="492"/>
        <end position="548"/>
    </location>
</feature>
<sequence length="817" mass="92515">MMLKDCEVEVCSEEEGFVGAWFRAVLEENPTKSGRKKLRVRYITLLSDDGLTPLTEFIEQRFIRSIPPKEMQNEVVLEEGTLVDADHRDGWWTGVISKKIEEGEKFLVYFDSPPDIIEFERNQLRAHLEWTGWKWVVPDKEKVDNSEFCSGATVEVCSAKDKAWYPALMVTEIEGEDGESKFLVKDFNQRLSCIGGEATPSLVVDGHSVRPAPPPSSVGEFELMARVELLRGSGWCQGLVQKILSEERYWVSLDVTKEEYVFKHSELRPLMVWENGNWRDESKQKPVKETPSNTLNKNPMHSCSGPKPFTRVKTVDATAELRTKKKNDAVISDKTPPVTTVTPLIQTETEGEKSSEKRLEQMPKEKNSEATSRKRQRGQDKHKDMNETGNLSTTSSEDRVRQSRQKQKTVKETPKRPMPSSSSGAKKATQHMKKPLNPHDNEENNTLEATGGLGKDTVMMNDKTPEVMSIAKEYVDPSLVIAATPLKQTEARAVENTSPVMNLNDSTPHMTHEEENSEAKSRKRRREQDQHSNLNEEADGTSNVSIGEVNDTASKNMCRDGEVVDQLISSWIGNSSTGNNILKTVSFLLVLLIHVLIDLSPELSPDQSLKETPAKDKTLMDLPFTKKSPYWKTYETTQAFKSVPQRPHFSTLLEAKKDFFLESAAVGMMVSFYSFLDEVKDLKLDDSTSKLHDLSVSFAELEKNGFDVEAPQAVISKVLSLKDVRDRKAEEQKRYEEDIGEEESASLELKEVRAERRLEIGELQRKISELERQDAVGKQKEEAAEEKIADMKAHVGMIRQEIEDVEVEFQKTISAPW</sequence>
<feature type="compositionally biased region" description="Polar residues" evidence="3">
    <location>
        <begin position="495"/>
        <end position="509"/>
    </location>
</feature>
<dbReference type="InterPro" id="IPR014002">
    <property type="entry name" value="Agenet_dom_plant"/>
</dbReference>
<dbReference type="PANTHER" id="PTHR31917">
    <property type="entry name" value="AGENET DOMAIN-CONTAINING PROTEIN-RELATED"/>
    <property type="match status" value="1"/>
</dbReference>
<feature type="compositionally biased region" description="Basic and acidic residues" evidence="3">
    <location>
        <begin position="350"/>
        <end position="386"/>
    </location>
</feature>
<dbReference type="CDD" id="cd20405">
    <property type="entry name" value="Tudor_Agenet_AtDUF_rpt1_3"/>
    <property type="match status" value="1"/>
</dbReference>
<reference evidence="5" key="1">
    <citation type="submission" date="2018-11" db="EMBL/GenBank/DDBJ databases">
        <authorList>
            <consortium name="Genoscope - CEA"/>
            <person name="William W."/>
        </authorList>
    </citation>
    <scope>NUCLEOTIDE SEQUENCE</scope>
</reference>
<feature type="compositionally biased region" description="Polar residues" evidence="3">
    <location>
        <begin position="531"/>
        <end position="548"/>
    </location>
</feature>
<gene>
    <name evidence="5" type="ORF">BRAA05T22885Z</name>
</gene>
<dbReference type="Pfam" id="PF05266">
    <property type="entry name" value="DUF724"/>
    <property type="match status" value="1"/>
</dbReference>
<feature type="domain" description="Agenet" evidence="4">
    <location>
        <begin position="1"/>
        <end position="71"/>
    </location>
</feature>
<feature type="compositionally biased region" description="Polar residues" evidence="3">
    <location>
        <begin position="337"/>
        <end position="348"/>
    </location>
</feature>
<dbReference type="SMART" id="SM00743">
    <property type="entry name" value="Agenet"/>
    <property type="match status" value="4"/>
</dbReference>
<dbReference type="InterPro" id="IPR008395">
    <property type="entry name" value="Agenet-like_dom"/>
</dbReference>
<feature type="domain" description="Agenet" evidence="4">
    <location>
        <begin position="75"/>
        <end position="132"/>
    </location>
</feature>
<keyword evidence="2" id="KW-0341">Growth regulation</keyword>
<feature type="region of interest" description="Disordered" evidence="3">
    <location>
        <begin position="280"/>
        <end position="310"/>
    </location>
</feature>
<evidence type="ECO:0000256" key="2">
    <source>
        <dbReference type="ARBA" id="ARBA00022604"/>
    </source>
</evidence>
<feature type="compositionally biased region" description="Basic and acidic residues" evidence="3">
    <location>
        <begin position="510"/>
        <end position="530"/>
    </location>
</feature>
<dbReference type="CDD" id="cd20406">
    <property type="entry name" value="Tudor_Agenet_AtDUF_rpt2_4"/>
    <property type="match status" value="2"/>
</dbReference>
<name>A0A3P5ZK21_BRACM</name>
<evidence type="ECO:0000256" key="3">
    <source>
        <dbReference type="SAM" id="MobiDB-lite"/>
    </source>
</evidence>
<proteinExistence type="predicted"/>
<feature type="domain" description="Agenet" evidence="4">
    <location>
        <begin position="219"/>
        <end position="275"/>
    </location>
</feature>
<dbReference type="PANTHER" id="PTHR31917:SF153">
    <property type="entry name" value="DUF724 DOMAIN-CONTAINING PROTEIN 3-RELATED"/>
    <property type="match status" value="1"/>
</dbReference>
<feature type="compositionally biased region" description="Polar residues" evidence="3">
    <location>
        <begin position="290"/>
        <end position="301"/>
    </location>
</feature>
<dbReference type="Pfam" id="PF05641">
    <property type="entry name" value="Agenet"/>
    <property type="match status" value="2"/>
</dbReference>
<dbReference type="InterPro" id="IPR007930">
    <property type="entry name" value="DUF724"/>
</dbReference>
<organism evidence="5">
    <name type="scientific">Brassica campestris</name>
    <name type="common">Field mustard</name>
    <dbReference type="NCBI Taxonomy" id="3711"/>
    <lineage>
        <taxon>Eukaryota</taxon>
        <taxon>Viridiplantae</taxon>
        <taxon>Streptophyta</taxon>
        <taxon>Embryophyta</taxon>
        <taxon>Tracheophyta</taxon>
        <taxon>Spermatophyta</taxon>
        <taxon>Magnoliopsida</taxon>
        <taxon>eudicotyledons</taxon>
        <taxon>Gunneridae</taxon>
        <taxon>Pentapetalae</taxon>
        <taxon>rosids</taxon>
        <taxon>malvids</taxon>
        <taxon>Brassicales</taxon>
        <taxon>Brassicaceae</taxon>
        <taxon>Brassiceae</taxon>
        <taxon>Brassica</taxon>
    </lineage>
</organism>
<keyword evidence="1" id="KW-0813">Transport</keyword>
<accession>A0A3P5ZK21</accession>
<evidence type="ECO:0000259" key="4">
    <source>
        <dbReference type="SMART" id="SM00743"/>
    </source>
</evidence>
<feature type="region of interest" description="Disordered" evidence="3">
    <location>
        <begin position="327"/>
        <end position="459"/>
    </location>
</feature>
<evidence type="ECO:0000256" key="1">
    <source>
        <dbReference type="ARBA" id="ARBA00022448"/>
    </source>
</evidence>
<protein>
    <recommendedName>
        <fullName evidence="4">Agenet domain-containing protein</fullName>
    </recommendedName>
</protein>